<dbReference type="PANTHER" id="PTHR43441:SF10">
    <property type="entry name" value="ACETYLTRANSFERASE"/>
    <property type="match status" value="1"/>
</dbReference>
<sequence>MTVTLSAPPRLEGGGVRVRPFTDRDVELIYEVSADPSITSLTAVPPAADAEAALEFIRQQHARQTEGRGYSFAIASSDTDRACGQIGLWLDRYERASLGYWVAARRRGGGVASAALALVSHWCLTLPAVHRLELHIQPWNEGSRRTAERVGYRREGLLRSWQEVGGARRDMLMYSLLRDDLASRNAPTGQPARGGGSSLRGGGVSRQPGACA</sequence>
<dbReference type="PROSITE" id="PS51186">
    <property type="entry name" value="GNAT"/>
    <property type="match status" value="1"/>
</dbReference>
<keyword evidence="4" id="KW-1185">Reference proteome</keyword>
<dbReference type="InterPro" id="IPR000182">
    <property type="entry name" value="GNAT_dom"/>
</dbReference>
<feature type="region of interest" description="Disordered" evidence="1">
    <location>
        <begin position="184"/>
        <end position="212"/>
    </location>
</feature>
<dbReference type="Pfam" id="PF13302">
    <property type="entry name" value="Acetyltransf_3"/>
    <property type="match status" value="1"/>
</dbReference>
<dbReference type="Gene3D" id="3.40.630.30">
    <property type="match status" value="1"/>
</dbReference>
<organism evidence="3 4">
    <name type="scientific">Cryptosporangium japonicum</name>
    <dbReference type="NCBI Taxonomy" id="80872"/>
    <lineage>
        <taxon>Bacteria</taxon>
        <taxon>Bacillati</taxon>
        <taxon>Actinomycetota</taxon>
        <taxon>Actinomycetes</taxon>
        <taxon>Cryptosporangiales</taxon>
        <taxon>Cryptosporangiaceae</taxon>
        <taxon>Cryptosporangium</taxon>
    </lineage>
</organism>
<protein>
    <submittedName>
        <fullName evidence="3">GNAT family protein</fullName>
    </submittedName>
</protein>
<accession>A0ABP3DX24</accession>
<evidence type="ECO:0000259" key="2">
    <source>
        <dbReference type="PROSITE" id="PS51186"/>
    </source>
</evidence>
<gene>
    <name evidence="3" type="ORF">GCM10009539_30130</name>
</gene>
<dbReference type="SUPFAM" id="SSF55729">
    <property type="entry name" value="Acyl-CoA N-acyltransferases (Nat)"/>
    <property type="match status" value="1"/>
</dbReference>
<dbReference type="Proteomes" id="UP001500967">
    <property type="component" value="Unassembled WGS sequence"/>
</dbReference>
<dbReference type="InterPro" id="IPR016181">
    <property type="entry name" value="Acyl_CoA_acyltransferase"/>
</dbReference>
<dbReference type="InterPro" id="IPR051908">
    <property type="entry name" value="Ribosomal_N-acetyltransferase"/>
</dbReference>
<evidence type="ECO:0000256" key="1">
    <source>
        <dbReference type="SAM" id="MobiDB-lite"/>
    </source>
</evidence>
<feature type="domain" description="N-acetyltransferase" evidence="2">
    <location>
        <begin position="16"/>
        <end position="178"/>
    </location>
</feature>
<dbReference type="PANTHER" id="PTHR43441">
    <property type="entry name" value="RIBOSOMAL-PROTEIN-SERINE ACETYLTRANSFERASE"/>
    <property type="match status" value="1"/>
</dbReference>
<reference evidence="4" key="1">
    <citation type="journal article" date="2019" name="Int. J. Syst. Evol. Microbiol.">
        <title>The Global Catalogue of Microorganisms (GCM) 10K type strain sequencing project: providing services to taxonomists for standard genome sequencing and annotation.</title>
        <authorList>
            <consortium name="The Broad Institute Genomics Platform"/>
            <consortium name="The Broad Institute Genome Sequencing Center for Infectious Disease"/>
            <person name="Wu L."/>
            <person name="Ma J."/>
        </authorList>
    </citation>
    <scope>NUCLEOTIDE SEQUENCE [LARGE SCALE GENOMIC DNA]</scope>
    <source>
        <strain evidence="4">JCM 10425</strain>
    </source>
</reference>
<evidence type="ECO:0000313" key="3">
    <source>
        <dbReference type="EMBL" id="GAA0242666.1"/>
    </source>
</evidence>
<evidence type="ECO:0000313" key="4">
    <source>
        <dbReference type="Proteomes" id="UP001500967"/>
    </source>
</evidence>
<feature type="compositionally biased region" description="Gly residues" evidence="1">
    <location>
        <begin position="192"/>
        <end position="204"/>
    </location>
</feature>
<dbReference type="EMBL" id="BAAAGX010000010">
    <property type="protein sequence ID" value="GAA0242666.1"/>
    <property type="molecule type" value="Genomic_DNA"/>
</dbReference>
<comment type="caution">
    <text evidence="3">The sequence shown here is derived from an EMBL/GenBank/DDBJ whole genome shotgun (WGS) entry which is preliminary data.</text>
</comment>
<name>A0ABP3DX24_9ACTN</name>
<proteinExistence type="predicted"/>